<dbReference type="Proteomes" id="UP000324222">
    <property type="component" value="Unassembled WGS sequence"/>
</dbReference>
<dbReference type="OrthoDB" id="8825892at2759"/>
<dbReference type="EMBL" id="VSRR010047480">
    <property type="protein sequence ID" value="MPC78056.1"/>
    <property type="molecule type" value="Genomic_DNA"/>
</dbReference>
<accession>A0A5B7I827</accession>
<proteinExistence type="predicted"/>
<dbReference type="AlphaFoldDB" id="A0A5B7I827"/>
<organism evidence="1 2">
    <name type="scientific">Portunus trituberculatus</name>
    <name type="common">Swimming crab</name>
    <name type="synonym">Neptunus trituberculatus</name>
    <dbReference type="NCBI Taxonomy" id="210409"/>
    <lineage>
        <taxon>Eukaryota</taxon>
        <taxon>Metazoa</taxon>
        <taxon>Ecdysozoa</taxon>
        <taxon>Arthropoda</taxon>
        <taxon>Crustacea</taxon>
        <taxon>Multicrustacea</taxon>
        <taxon>Malacostraca</taxon>
        <taxon>Eumalacostraca</taxon>
        <taxon>Eucarida</taxon>
        <taxon>Decapoda</taxon>
        <taxon>Pleocyemata</taxon>
        <taxon>Brachyura</taxon>
        <taxon>Eubrachyura</taxon>
        <taxon>Portunoidea</taxon>
        <taxon>Portunidae</taxon>
        <taxon>Portuninae</taxon>
        <taxon>Portunus</taxon>
    </lineage>
</organism>
<comment type="caution">
    <text evidence="1">The sequence shown here is derived from an EMBL/GenBank/DDBJ whole genome shotgun (WGS) entry which is preliminary data.</text>
</comment>
<dbReference type="Gene3D" id="2.60.40.10">
    <property type="entry name" value="Immunoglobulins"/>
    <property type="match status" value="1"/>
</dbReference>
<name>A0A5B7I827_PORTR</name>
<evidence type="ECO:0008006" key="3">
    <source>
        <dbReference type="Google" id="ProtNLM"/>
    </source>
</evidence>
<sequence>MHLPSHQRPSLSSVHLYHIPTSLPPATLAAPHLLLITLADAPVCKEGQEAYHGAAKHEEVQIPCQVDAHPLPTSFKWTFNNSGESVDIPQVRRKASESRDAHRPG</sequence>
<reference evidence="1 2" key="1">
    <citation type="submission" date="2019-05" db="EMBL/GenBank/DDBJ databases">
        <title>Another draft genome of Portunus trituberculatus and its Hox gene families provides insights of decapod evolution.</title>
        <authorList>
            <person name="Jeong J.-H."/>
            <person name="Song I."/>
            <person name="Kim S."/>
            <person name="Choi T."/>
            <person name="Kim D."/>
            <person name="Ryu S."/>
            <person name="Kim W."/>
        </authorList>
    </citation>
    <scope>NUCLEOTIDE SEQUENCE [LARGE SCALE GENOMIC DNA]</scope>
    <source>
        <tissue evidence="1">Muscle</tissue>
    </source>
</reference>
<dbReference type="PANTHER" id="PTHR23278:SF19">
    <property type="entry name" value="OBSCURIN"/>
    <property type="match status" value="1"/>
</dbReference>
<keyword evidence="2" id="KW-1185">Reference proteome</keyword>
<protein>
    <recommendedName>
        <fullName evidence="3">Ig-like domain-containing protein</fullName>
    </recommendedName>
</protein>
<evidence type="ECO:0000313" key="1">
    <source>
        <dbReference type="EMBL" id="MPC78056.1"/>
    </source>
</evidence>
<gene>
    <name evidence="1" type="ORF">E2C01_072530</name>
</gene>
<evidence type="ECO:0000313" key="2">
    <source>
        <dbReference type="Proteomes" id="UP000324222"/>
    </source>
</evidence>
<dbReference type="InterPro" id="IPR013783">
    <property type="entry name" value="Ig-like_fold"/>
</dbReference>
<dbReference type="PANTHER" id="PTHR23278">
    <property type="entry name" value="SIDESTEP PROTEIN"/>
    <property type="match status" value="1"/>
</dbReference>